<reference evidence="3" key="1">
    <citation type="submission" date="2015-07" db="EMBL/GenBank/DDBJ databases">
        <title>Draft genome sequence of Acetobacterium bakii DSM 8293, a potential psychrophilic chemical producer through syngas fermentation.</title>
        <authorList>
            <person name="Song Y."/>
            <person name="Hwang S."/>
            <person name="Cho B.-K."/>
        </authorList>
    </citation>
    <scope>NUCLEOTIDE SEQUENCE [LARGE SCALE GENOMIC DNA]</scope>
    <source>
        <strain evidence="3">DSM 8239</strain>
    </source>
</reference>
<dbReference type="EMBL" id="LGYO01000031">
    <property type="protein sequence ID" value="KNZ41399.1"/>
    <property type="molecule type" value="Genomic_DNA"/>
</dbReference>
<dbReference type="RefSeq" id="WP_050740705.1">
    <property type="nucleotide sequence ID" value="NZ_LGYO01000031.1"/>
</dbReference>
<feature type="region of interest" description="Disordered" evidence="1">
    <location>
        <begin position="1"/>
        <end position="33"/>
    </location>
</feature>
<name>A0A0L6TYR4_9FIRM</name>
<sequence length="140" mass="16006">MGKRNVGAPIGNKNALGHGAPNGNQNSKGHGVPLGNRNAVKTGTNEHILNPDVLPYEERHLFNNLLLFFKDRKPAEEVFKYIRAMSTQQITYIKPNGKLKIMPIPYCVMVKYAFNWQFTAAHLWLFENHPWIFMQSDENV</sequence>
<organism evidence="2 3">
    <name type="scientific">Acetobacterium bakii</name>
    <dbReference type="NCBI Taxonomy" id="52689"/>
    <lineage>
        <taxon>Bacteria</taxon>
        <taxon>Bacillati</taxon>
        <taxon>Bacillota</taxon>
        <taxon>Clostridia</taxon>
        <taxon>Eubacteriales</taxon>
        <taxon>Eubacteriaceae</taxon>
        <taxon>Acetobacterium</taxon>
    </lineage>
</organism>
<dbReference type="Proteomes" id="UP000036873">
    <property type="component" value="Unassembled WGS sequence"/>
</dbReference>
<evidence type="ECO:0000313" key="3">
    <source>
        <dbReference type="Proteomes" id="UP000036873"/>
    </source>
</evidence>
<comment type="caution">
    <text evidence="2">The sequence shown here is derived from an EMBL/GenBank/DDBJ whole genome shotgun (WGS) entry which is preliminary data.</text>
</comment>
<keyword evidence="3" id="KW-1185">Reference proteome</keyword>
<proteinExistence type="predicted"/>
<evidence type="ECO:0000313" key="2">
    <source>
        <dbReference type="EMBL" id="KNZ41399.1"/>
    </source>
</evidence>
<accession>A0A0L6TYR4</accession>
<protein>
    <submittedName>
        <fullName evidence="2">Uncharacterized protein</fullName>
    </submittedName>
</protein>
<dbReference type="AlphaFoldDB" id="A0A0L6TYR4"/>
<evidence type="ECO:0000256" key="1">
    <source>
        <dbReference type="SAM" id="MobiDB-lite"/>
    </source>
</evidence>
<gene>
    <name evidence="2" type="ORF">AKG39_12330</name>
</gene>